<dbReference type="PROSITE" id="PS00211">
    <property type="entry name" value="ABC_TRANSPORTER_1"/>
    <property type="match status" value="1"/>
</dbReference>
<dbReference type="PROSITE" id="PS50893">
    <property type="entry name" value="ABC_TRANSPORTER_2"/>
    <property type="match status" value="1"/>
</dbReference>
<feature type="domain" description="ABC transporter" evidence="4">
    <location>
        <begin position="2"/>
        <end position="217"/>
    </location>
</feature>
<accession>A0A414CH70</accession>
<dbReference type="GO" id="GO:0016887">
    <property type="term" value="F:ATP hydrolysis activity"/>
    <property type="evidence" value="ECO:0007669"/>
    <property type="project" value="InterPro"/>
</dbReference>
<dbReference type="InterPro" id="IPR003439">
    <property type="entry name" value="ABC_transporter-like_ATP-bd"/>
</dbReference>
<dbReference type="InterPro" id="IPR017871">
    <property type="entry name" value="ABC_transporter-like_CS"/>
</dbReference>
<dbReference type="PANTHER" id="PTHR42711:SF17">
    <property type="entry name" value="ABC TRANSPORTER ATP-BINDING PROTEIN"/>
    <property type="match status" value="1"/>
</dbReference>
<gene>
    <name evidence="5" type="ORF">DW820_08325</name>
</gene>
<dbReference type="GO" id="GO:0005524">
    <property type="term" value="F:ATP binding"/>
    <property type="evidence" value="ECO:0007669"/>
    <property type="project" value="UniProtKB-KW"/>
</dbReference>
<dbReference type="SUPFAM" id="SSF52540">
    <property type="entry name" value="P-loop containing nucleoside triphosphate hydrolases"/>
    <property type="match status" value="1"/>
</dbReference>
<evidence type="ECO:0000259" key="4">
    <source>
        <dbReference type="PROSITE" id="PS50893"/>
    </source>
</evidence>
<evidence type="ECO:0000313" key="5">
    <source>
        <dbReference type="EMBL" id="RHC94321.1"/>
    </source>
</evidence>
<evidence type="ECO:0000256" key="1">
    <source>
        <dbReference type="ARBA" id="ARBA00022448"/>
    </source>
</evidence>
<dbReference type="InterPro" id="IPR027417">
    <property type="entry name" value="P-loop_NTPase"/>
</dbReference>
<sequence length="226" mass="25155">MFQVASITKSFKEKAVLKGVSFSIEEGDKIALLGNNGAGKSTLFNIIAGQLQADSGTIKTSLDFQREIGMMPQGDLLIEDLTVAEFVELKSRMNQVKQADINGLLEMVELRESREQMVGSLSGGQKRRLSLLVTILNHPKLIFLDEPTTGMDLEAVDNFWKLLEQQEFTSVVVTHDFNQIDAFFTKVLILKDGRIAATKAVEDIHQAGQTIEQYFREEMNKGGEQA</sequence>
<dbReference type="Proteomes" id="UP000285773">
    <property type="component" value="Unassembled WGS sequence"/>
</dbReference>
<dbReference type="RefSeq" id="WP_118095972.1">
    <property type="nucleotide sequence ID" value="NZ_QSIO01000003.1"/>
</dbReference>
<dbReference type="Pfam" id="PF00005">
    <property type="entry name" value="ABC_tran"/>
    <property type="match status" value="1"/>
</dbReference>
<dbReference type="Gene3D" id="3.40.50.300">
    <property type="entry name" value="P-loop containing nucleotide triphosphate hydrolases"/>
    <property type="match status" value="1"/>
</dbReference>
<evidence type="ECO:0000256" key="2">
    <source>
        <dbReference type="ARBA" id="ARBA00022741"/>
    </source>
</evidence>
<dbReference type="EMBL" id="QSIO01000003">
    <property type="protein sequence ID" value="RHC94321.1"/>
    <property type="molecule type" value="Genomic_DNA"/>
</dbReference>
<evidence type="ECO:0000313" key="6">
    <source>
        <dbReference type="Proteomes" id="UP000285773"/>
    </source>
</evidence>
<protein>
    <submittedName>
        <fullName evidence="5">ABC transporter ATP-binding protein</fullName>
    </submittedName>
</protein>
<keyword evidence="2" id="KW-0547">Nucleotide-binding</keyword>
<reference evidence="5 6" key="1">
    <citation type="submission" date="2018-08" db="EMBL/GenBank/DDBJ databases">
        <title>A genome reference for cultivated species of the human gut microbiota.</title>
        <authorList>
            <person name="Zou Y."/>
            <person name="Xue W."/>
            <person name="Luo G."/>
        </authorList>
    </citation>
    <scope>NUCLEOTIDE SEQUENCE [LARGE SCALE GENOMIC DNA]</scope>
    <source>
        <strain evidence="5 6">AM33-3BH</strain>
    </source>
</reference>
<dbReference type="CDD" id="cd03230">
    <property type="entry name" value="ABC_DR_subfamily_A"/>
    <property type="match status" value="1"/>
</dbReference>
<comment type="caution">
    <text evidence="5">The sequence shown here is derived from an EMBL/GenBank/DDBJ whole genome shotgun (WGS) entry which is preliminary data.</text>
</comment>
<evidence type="ECO:0000256" key="3">
    <source>
        <dbReference type="ARBA" id="ARBA00022840"/>
    </source>
</evidence>
<proteinExistence type="predicted"/>
<organism evidence="5 6">
    <name type="scientific">Streptococcus parasanguinis</name>
    <dbReference type="NCBI Taxonomy" id="1318"/>
    <lineage>
        <taxon>Bacteria</taxon>
        <taxon>Bacillati</taxon>
        <taxon>Bacillota</taxon>
        <taxon>Bacilli</taxon>
        <taxon>Lactobacillales</taxon>
        <taxon>Streptococcaceae</taxon>
        <taxon>Streptococcus</taxon>
    </lineage>
</organism>
<dbReference type="AlphaFoldDB" id="A0A414CH70"/>
<keyword evidence="1" id="KW-0813">Transport</keyword>
<dbReference type="InterPro" id="IPR050763">
    <property type="entry name" value="ABC_transporter_ATP-binding"/>
</dbReference>
<dbReference type="SMART" id="SM00382">
    <property type="entry name" value="AAA"/>
    <property type="match status" value="1"/>
</dbReference>
<name>A0A414CH70_STRPA</name>
<dbReference type="InterPro" id="IPR003593">
    <property type="entry name" value="AAA+_ATPase"/>
</dbReference>
<dbReference type="PANTHER" id="PTHR42711">
    <property type="entry name" value="ABC TRANSPORTER ATP-BINDING PROTEIN"/>
    <property type="match status" value="1"/>
</dbReference>
<keyword evidence="3 5" id="KW-0067">ATP-binding</keyword>